<organism evidence="1 2">
    <name type="scientific">Metapseudomonas lalkuanensis</name>
    <dbReference type="NCBI Taxonomy" id="2604832"/>
    <lineage>
        <taxon>Bacteria</taxon>
        <taxon>Pseudomonadati</taxon>
        <taxon>Pseudomonadota</taxon>
        <taxon>Gammaproteobacteria</taxon>
        <taxon>Pseudomonadales</taxon>
        <taxon>Pseudomonadaceae</taxon>
        <taxon>Metapseudomonas</taxon>
    </lineage>
</organism>
<name>A0A5J6QRT6_9GAMM</name>
<dbReference type="Proteomes" id="UP000327179">
    <property type="component" value="Chromosome"/>
</dbReference>
<keyword evidence="2" id="KW-1185">Reference proteome</keyword>
<dbReference type="AlphaFoldDB" id="A0A5J6QRT6"/>
<evidence type="ECO:0008006" key="3">
    <source>
        <dbReference type="Google" id="ProtNLM"/>
    </source>
</evidence>
<evidence type="ECO:0000313" key="2">
    <source>
        <dbReference type="Proteomes" id="UP000327179"/>
    </source>
</evidence>
<gene>
    <name evidence="1" type="ORF">FXN65_24730</name>
</gene>
<dbReference type="KEGG" id="plal:FXN65_24730"/>
<accession>A0A5J6QRT6</accession>
<proteinExistence type="predicted"/>
<dbReference type="RefSeq" id="WP_151137369.1">
    <property type="nucleotide sequence ID" value="NZ_CP043311.1"/>
</dbReference>
<reference evidence="1 2" key="1">
    <citation type="submission" date="2019-08" db="EMBL/GenBank/DDBJ databases">
        <title>Whole-genome Sequencing of e-waste polymer degrading bacterium Pseudomonas sp. strain PE08.</title>
        <authorList>
            <person name="Kirdat K."/>
            <person name="Debbarma P."/>
            <person name="Narawade N."/>
            <person name="Suyal D."/>
            <person name="Thorat V."/>
            <person name="Shouche Y."/>
            <person name="Goel R."/>
            <person name="Yadav A."/>
        </authorList>
    </citation>
    <scope>NUCLEOTIDE SEQUENCE [LARGE SCALE GENOMIC DNA]</scope>
    <source>
        <strain evidence="1 2">PE08</strain>
    </source>
</reference>
<evidence type="ECO:0000313" key="1">
    <source>
        <dbReference type="EMBL" id="QEY65107.1"/>
    </source>
</evidence>
<sequence length="427" mass="48856">MRKAVDQIRVDLQTGQECRNSRLFFYPKAARMTNLSKVRLLGCRVDTVRQLYRGMVRPEVLALFEESGLVSFAGHQWHAGRVSRDSGYQYKLQNNDLGFVLLLKNFNVKADVIGAHMKIEVSPHAIQSSPPDVLQEWMDRFAKAALECMEANQCAVHLALDVQGWQPPKDLMDRLLCRARTRRSITGINEIFYDGEAVSYGNGQSFLFGSASGMQLAIYDKTLQAYSIDKLDYWQSVWKTMDNPFAPDDDQNYDAKAPVWRVELRFHHSIVQQFADGSASMDTGAMIDSRTYRDLAPHLDGLFQYGLESFRLCSSKGVFDAFWTLLRQDTKVSVPAVSLAGRTHYKRHYKTSQGFSGKNVDLFIGNFISLVARERVGAKKAFASLRNWECWPVIRDHYAHKGMDERALYKRIKQLLEERVVRWGRAV</sequence>
<dbReference type="EMBL" id="CP043311">
    <property type="protein sequence ID" value="QEY65107.1"/>
    <property type="molecule type" value="Genomic_DNA"/>
</dbReference>
<protein>
    <recommendedName>
        <fullName evidence="3">Replication initiation factor domain-containing protein</fullName>
    </recommendedName>
</protein>